<sequence>MSRKAHQYLSIPTTSVDCERMFSIAGIVYGNKRRGRLSGANARLLLMVKAHENRDARRECECCTRWEMKQYTAVERTEDSSSNGEDSSSNISDEAELSEELGSRGFSDDSYDNE</sequence>
<dbReference type="EMBL" id="UZAH01041954">
    <property type="protein sequence ID" value="VDP60887.1"/>
    <property type="molecule type" value="Genomic_DNA"/>
</dbReference>
<dbReference type="GO" id="GO:0046983">
    <property type="term" value="F:protein dimerization activity"/>
    <property type="evidence" value="ECO:0007669"/>
    <property type="project" value="InterPro"/>
</dbReference>
<protein>
    <submittedName>
        <fullName evidence="5">Dimer_Tnp_hAT domain-containing protein</fullName>
    </submittedName>
</protein>
<reference evidence="3 4" key="1">
    <citation type="submission" date="2018-11" db="EMBL/GenBank/DDBJ databases">
        <authorList>
            <consortium name="Pathogen Informatics"/>
        </authorList>
    </citation>
    <scope>NUCLEOTIDE SEQUENCE [LARGE SCALE GENOMIC DNA]</scope>
</reference>
<evidence type="ECO:0000313" key="4">
    <source>
        <dbReference type="Proteomes" id="UP000050761"/>
    </source>
</evidence>
<dbReference type="AlphaFoldDB" id="A0A183GWL8"/>
<keyword evidence="4" id="KW-1185">Reference proteome</keyword>
<evidence type="ECO:0000313" key="5">
    <source>
        <dbReference type="WBParaSite" id="HPBE_0002708801-mRNA-1"/>
    </source>
</evidence>
<evidence type="ECO:0000259" key="2">
    <source>
        <dbReference type="Pfam" id="PF05699"/>
    </source>
</evidence>
<feature type="domain" description="HAT C-terminal dimerisation" evidence="2">
    <location>
        <begin position="2"/>
        <end position="43"/>
    </location>
</feature>
<reference evidence="5" key="2">
    <citation type="submission" date="2019-09" db="UniProtKB">
        <authorList>
            <consortium name="WormBaseParasite"/>
        </authorList>
    </citation>
    <scope>IDENTIFICATION</scope>
</reference>
<accession>A0A3P8E9Z0</accession>
<organism evidence="4 5">
    <name type="scientific">Heligmosomoides polygyrus</name>
    <name type="common">Parasitic roundworm</name>
    <dbReference type="NCBI Taxonomy" id="6339"/>
    <lineage>
        <taxon>Eukaryota</taxon>
        <taxon>Metazoa</taxon>
        <taxon>Ecdysozoa</taxon>
        <taxon>Nematoda</taxon>
        <taxon>Chromadorea</taxon>
        <taxon>Rhabditida</taxon>
        <taxon>Rhabditina</taxon>
        <taxon>Rhabditomorpha</taxon>
        <taxon>Strongyloidea</taxon>
        <taxon>Heligmosomidae</taxon>
        <taxon>Heligmosomoides</taxon>
    </lineage>
</organism>
<dbReference type="WBParaSite" id="HPBE_0002708801-mRNA-1">
    <property type="protein sequence ID" value="HPBE_0002708801-mRNA-1"/>
    <property type="gene ID" value="HPBE_0002708801"/>
</dbReference>
<dbReference type="InterPro" id="IPR012337">
    <property type="entry name" value="RNaseH-like_sf"/>
</dbReference>
<name>A0A183GWL8_HELPZ</name>
<dbReference type="Proteomes" id="UP000050761">
    <property type="component" value="Unassembled WGS sequence"/>
</dbReference>
<dbReference type="OrthoDB" id="5869280at2759"/>
<accession>A0A183GWL8</accession>
<dbReference type="Pfam" id="PF05699">
    <property type="entry name" value="Dimer_Tnp_hAT"/>
    <property type="match status" value="1"/>
</dbReference>
<proteinExistence type="predicted"/>
<evidence type="ECO:0000256" key="1">
    <source>
        <dbReference type="SAM" id="MobiDB-lite"/>
    </source>
</evidence>
<dbReference type="SUPFAM" id="SSF53098">
    <property type="entry name" value="Ribonuclease H-like"/>
    <property type="match status" value="1"/>
</dbReference>
<dbReference type="InterPro" id="IPR008906">
    <property type="entry name" value="HATC_C_dom"/>
</dbReference>
<feature type="compositionally biased region" description="Low complexity" evidence="1">
    <location>
        <begin position="80"/>
        <end position="92"/>
    </location>
</feature>
<evidence type="ECO:0000313" key="3">
    <source>
        <dbReference type="EMBL" id="VDP60887.1"/>
    </source>
</evidence>
<feature type="region of interest" description="Disordered" evidence="1">
    <location>
        <begin position="73"/>
        <end position="114"/>
    </location>
</feature>
<gene>
    <name evidence="3" type="ORF">HPBE_LOCUS27087</name>
</gene>